<feature type="region of interest" description="Disordered" evidence="2">
    <location>
        <begin position="471"/>
        <end position="501"/>
    </location>
</feature>
<evidence type="ECO:0000256" key="3">
    <source>
        <dbReference type="SAM" id="SignalP"/>
    </source>
</evidence>
<dbReference type="Pfam" id="PF25023">
    <property type="entry name" value="TEN_YD-shell"/>
    <property type="match status" value="2"/>
</dbReference>
<feature type="region of interest" description="Disordered" evidence="2">
    <location>
        <begin position="2106"/>
        <end position="2146"/>
    </location>
</feature>
<dbReference type="InterPro" id="IPR011047">
    <property type="entry name" value="Quinoprotein_ADH-like_sf"/>
</dbReference>
<comment type="caution">
    <text evidence="5">The sequence shown here is derived from an EMBL/GenBank/DDBJ whole genome shotgun (WGS) entry which is preliminary data.</text>
</comment>
<feature type="region of interest" description="Disordered" evidence="2">
    <location>
        <begin position="30"/>
        <end position="62"/>
    </location>
</feature>
<dbReference type="STRING" id="70996.SE18_00885"/>
<organism evidence="5 6">
    <name type="scientific">Herpetosiphon geysericola</name>
    <dbReference type="NCBI Taxonomy" id="70996"/>
    <lineage>
        <taxon>Bacteria</taxon>
        <taxon>Bacillati</taxon>
        <taxon>Chloroflexota</taxon>
        <taxon>Chloroflexia</taxon>
        <taxon>Herpetosiphonales</taxon>
        <taxon>Herpetosiphonaceae</taxon>
        <taxon>Herpetosiphon</taxon>
    </lineage>
</organism>
<feature type="domain" description="Teneurin-like YD-shell" evidence="4">
    <location>
        <begin position="1608"/>
        <end position="1769"/>
    </location>
</feature>
<dbReference type="RefSeq" id="WP_054532528.1">
    <property type="nucleotide sequence ID" value="NZ_LGKP01000003.1"/>
</dbReference>
<dbReference type="InterPro" id="IPR006530">
    <property type="entry name" value="YD"/>
</dbReference>
<dbReference type="Pfam" id="PF05593">
    <property type="entry name" value="RHS_repeat"/>
    <property type="match status" value="2"/>
</dbReference>
<keyword evidence="1" id="KW-0677">Repeat</keyword>
<feature type="compositionally biased region" description="Polar residues" evidence="2">
    <location>
        <begin position="525"/>
        <end position="539"/>
    </location>
</feature>
<protein>
    <recommendedName>
        <fullName evidence="4">Teneurin-like YD-shell domain-containing protein</fullName>
    </recommendedName>
</protein>
<dbReference type="EMBL" id="LGKP01000003">
    <property type="protein sequence ID" value="KPL91937.1"/>
    <property type="molecule type" value="Genomic_DNA"/>
</dbReference>
<feature type="chain" id="PRO_5006133771" description="Teneurin-like YD-shell domain-containing protein" evidence="3">
    <location>
        <begin position="26"/>
        <end position="2395"/>
    </location>
</feature>
<dbReference type="PANTHER" id="PTHR32305:SF15">
    <property type="entry name" value="PROTEIN RHSA-RELATED"/>
    <property type="match status" value="1"/>
</dbReference>
<feature type="compositionally biased region" description="Basic and acidic residues" evidence="2">
    <location>
        <begin position="471"/>
        <end position="485"/>
    </location>
</feature>
<dbReference type="NCBIfam" id="TIGR01643">
    <property type="entry name" value="YD_repeat_2x"/>
    <property type="match status" value="3"/>
</dbReference>
<dbReference type="InterPro" id="IPR031325">
    <property type="entry name" value="RHS_repeat"/>
</dbReference>
<feature type="domain" description="Teneurin-like YD-shell" evidence="4">
    <location>
        <begin position="1821"/>
        <end position="2104"/>
    </location>
</feature>
<proteinExistence type="predicted"/>
<dbReference type="SUPFAM" id="SSF50998">
    <property type="entry name" value="Quinoprotein alcohol dehydrogenase-like"/>
    <property type="match status" value="1"/>
</dbReference>
<feature type="compositionally biased region" description="Polar residues" evidence="2">
    <location>
        <begin position="486"/>
        <end position="501"/>
    </location>
</feature>
<keyword evidence="6" id="KW-1185">Reference proteome</keyword>
<dbReference type="PANTHER" id="PTHR32305">
    <property type="match status" value="1"/>
</dbReference>
<evidence type="ECO:0000313" key="6">
    <source>
        <dbReference type="Proteomes" id="UP000050277"/>
    </source>
</evidence>
<dbReference type="OrthoDB" id="134906at2"/>
<reference evidence="5 6" key="1">
    <citation type="submission" date="2015-07" db="EMBL/GenBank/DDBJ databases">
        <title>Whole genome sequence of Herpetosiphon geysericola DSM 7119.</title>
        <authorList>
            <person name="Hemp J."/>
            <person name="Ward L.M."/>
            <person name="Pace L.A."/>
            <person name="Fischer W.W."/>
        </authorList>
    </citation>
    <scope>NUCLEOTIDE SEQUENCE [LARGE SCALE GENOMIC DNA]</scope>
    <source>
        <strain evidence="5 6">DSM 7119</strain>
    </source>
</reference>
<gene>
    <name evidence="5" type="ORF">SE18_00885</name>
</gene>
<name>A0A0P6YNQ8_9CHLR</name>
<dbReference type="InterPro" id="IPR050708">
    <property type="entry name" value="T6SS_VgrG/RHS"/>
</dbReference>
<dbReference type="Gene3D" id="2.180.10.10">
    <property type="entry name" value="RHS repeat-associated core"/>
    <property type="match status" value="4"/>
</dbReference>
<dbReference type="Proteomes" id="UP000050277">
    <property type="component" value="Unassembled WGS sequence"/>
</dbReference>
<evidence type="ECO:0000256" key="2">
    <source>
        <dbReference type="SAM" id="MobiDB-lite"/>
    </source>
</evidence>
<evidence type="ECO:0000256" key="1">
    <source>
        <dbReference type="ARBA" id="ARBA00022737"/>
    </source>
</evidence>
<feature type="compositionally biased region" description="Basic and acidic residues" evidence="2">
    <location>
        <begin position="2131"/>
        <end position="2146"/>
    </location>
</feature>
<feature type="region of interest" description="Disordered" evidence="2">
    <location>
        <begin position="515"/>
        <end position="546"/>
    </location>
</feature>
<accession>A0A0P6YNQ8</accession>
<dbReference type="NCBIfam" id="TIGR03696">
    <property type="entry name" value="Rhs_assc_core"/>
    <property type="match status" value="1"/>
</dbReference>
<dbReference type="InterPro" id="IPR056823">
    <property type="entry name" value="TEN-like_YD-shell"/>
</dbReference>
<dbReference type="InterPro" id="IPR022385">
    <property type="entry name" value="Rhs_assc_core"/>
</dbReference>
<keyword evidence="3" id="KW-0732">Signal</keyword>
<feature type="compositionally biased region" description="Polar residues" evidence="2">
    <location>
        <begin position="40"/>
        <end position="50"/>
    </location>
</feature>
<evidence type="ECO:0000313" key="5">
    <source>
        <dbReference type="EMBL" id="KPL91937.1"/>
    </source>
</evidence>
<evidence type="ECO:0000259" key="4">
    <source>
        <dbReference type="Pfam" id="PF25023"/>
    </source>
</evidence>
<sequence>MKRSLARPFQGLMLLSLCLSMVSPAAISPAAAQSKPPSVDNRTNSATPEQSIPDAAWRPAGSSPLLKQDVSIAAPEREAVAPTTIAGSPPFELSEVIDTYDEYSTGFATANGVVYTVVGGAVVARSLTTKQQLWSRPLPVGYPTISTKIFVYQSVVVVTYQGFVFGDNPGSLSSVYGFQVGDGSDAWPARSYPTDLTGSYQYENLVYFQTDSSYEGPQNRLHAVNMLTGAEVLNSSIPELDGLLGVFSSVIALSNRLVNRQTLATVVTLPTPLLSTVRFYSTATADGAIAFSEQKPVDLNTNTFQTKVGLYSQTGSAGNTFTLKGRITSDIYASGNKIFLLTCEFCNRATWTDIMPNFVATLHVFSTNGTTLTREASVKIPQHGNYSSMTVADGYLYIVPDAYGAFDQSPLIVAYDIAAKALVWESSITLSDGWGHKVAREGAYLLVGMTQPSSGDMSIVALRQEARFSDQDRTDCDCTKNDDYQRSASVSDESDINTATGNYNYGTQSIEVESPDGTLHGGLEYNSQAVHPSTPTPQRGLSAEPSRGLAAGWTHSYNMWLDTTSEPNTVIYNGSGGARLRFTAGGPLVPGVLLAPKSGIFAALDLVASTDPLLPAEVYVFTTRHDTKLYFNLEGQLLLIESDKGQRVKVINKDFGNGVWAVDRVESVTDPSIRLNFSYTNGYLSSISDQNSRSITFNHNTTTGKLTSYTDLANAQETFGYSNDLLSERTNALGQLIERTTFISSTINNEPMFRATAQQSFPNSTDGTSRKLQFNYNSADRQIQLVNPSTNAVLETRVDRYAANNTIESQTLNGIKLSDATIGTNLVGTGKTDALGRVTKQTSNRMGRITSTTDALQRTTVITYDAKFRPIARLDSNNIRSLLTYDNANNVIRETNGITTISPLGQTTIYTYNVRYPGKNWLEILHNPNNVRTWYEYNTKGQVTKQIDGYESGNPQTTTYEYDSLGRQIKVTTGFGSASPLTTKTDYRADGQVVRTIVNLVGDGSVRTASQNITTEYGYDALGRKLWTKLPDGSYDQYVSYNQAGQIRWVVKNPINSSGKPALPTSDVTVPTFYPAFPTGNLVTSYGYDVQGRTSTTTVTGIVTGTFNLQTMQWSAATDRTTLVEYDALSRPVTTTLNYRPTINNGQYSATYPDVNLKSYTYYDAVGNPVWYKDLFHRWTKTDYDALNRPVTVTLNYENGNPATIDAGNLSWASLNDTDIIQVTKYNQFGVDRVINNYDLRTTGVWSASAPITNLVTLNNYNSAGIQIGTTQNSAPGVTGRTDVNRTTTTKIDLVTGRTLASQDVLGQWNVPEYDTQGRIIKTIKNCRQGSTIAFTNCATSAGSSSGTVDRNVPSDTTLYDFLGRDYETVSPNGTVTHTNYDVLGRGYQTIQNYVQSPNGSTATPYNVTASATYLDAGGRRWNTTDPTGKVTQYEANALGQTIAVTDTAGLRTSYGFDGSGAQRWIKLPNGTVNLTYVDGLGRTVKQFTNYQNGTNDAGDGTVKDLVVTNTYNGAGNLVATIDQIGRKTSYGYNLRGNLVKVVQNDSPSCVATASDCRVTTVYRYDRLGNQTAIVDAHGKVRSKTYDAAGRIVSDTDATGLANRTINYEYDLRNLLTKTIGFGTGTNRPVIAVSYDELGRQRTVSTAPTTVAGLTVVQEYTYDVLGRRTSFFDVSAVDVANSRTGLMTYNFDALNRITGEQRSVVGDPVANQWTLGYGYDAAGRVTNVGSTNYEYDTAGRPWKVLRGASLVADYSYDTVGRLSQTRNYENSVERAKTIRGYDEINRISSLTTTGINNLGANSQLSAYTYTYNRANEPETFVSNQRLTNGTVTNASHTYTYDKLGRLITELDNGLSTTSQYAYDKLGNRTSVTVNGVNNTSLSFDDAGRVTNSGWSYDAWGNVLSDGVGKNTYTYDGLNRMLTTTKAGSTYGYKYHGETMILRSVANSANGNVMTPQTALLHNTITGGYSSLLRIYSLPGAATYTTYAYGPYGGLLWSEYTNTNPVRRMAFFSDAQNTLRQQVNLTDGVTSNQDTDAWGVLTGATTPMSSLRYTGEYTDFDTGLVFLRARWYNPANGTFQGRDPFAGFAEQPYSLHPYQYAYSSPTVYADPSGRTPGTGEASSGGRVPRPNEGGEKKQGPREKSLERQLDNELCDRIVSEDLTISVTATKVRYADMYSAANAARAIEGAFLPFGQGLITYTYTSALELQGGATGTVGGSGNIGIPGVANGSVNAELQTNGVIKFVFTSADAAAFNQAELTYTPGYVGLLKAIGVNLAKVGRTDLFDGAKNLNIYHLRYTFTVDKWGDDERFEAIKVGYELCVYYNPVCDNNETALIAPPRAEAVATSLGMRVEHTYGRKQQITEVNLTDINDSADRILSVGGPGQISQFTKEYKSK</sequence>
<feature type="signal peptide" evidence="3">
    <location>
        <begin position="1"/>
        <end position="25"/>
    </location>
</feature>